<reference evidence="2 3" key="1">
    <citation type="submission" date="2012-05" db="EMBL/GenBank/DDBJ databases">
        <authorList>
            <person name="Weinstock G."/>
            <person name="Sodergren E."/>
            <person name="Lobos E.A."/>
            <person name="Fulton L."/>
            <person name="Fulton R."/>
            <person name="Courtney L."/>
            <person name="Fronick C."/>
            <person name="O'Laughlin M."/>
            <person name="Godfrey J."/>
            <person name="Wilson R.M."/>
            <person name="Miner T."/>
            <person name="Farmer C."/>
            <person name="Delehaunty K."/>
            <person name="Cordes M."/>
            <person name="Minx P."/>
            <person name="Tomlinson C."/>
            <person name="Chen J."/>
            <person name="Wollam A."/>
            <person name="Pepin K.H."/>
            <person name="Bhonagiri V."/>
            <person name="Zhang X."/>
            <person name="Suruliraj S."/>
            <person name="Warren W."/>
            <person name="Mitreva M."/>
            <person name="Mardis E.R."/>
            <person name="Wilson R.K."/>
        </authorList>
    </citation>
    <scope>NUCLEOTIDE SEQUENCE [LARGE SCALE GENOMIC DNA]</scope>
    <source>
        <strain evidence="2 3">F0055</strain>
    </source>
</reference>
<feature type="signal peptide" evidence="1">
    <location>
        <begin position="1"/>
        <end position="19"/>
    </location>
</feature>
<sequence>MRRLSVAFVFLLFVGAIFAATDSLSAPKPQQKSFFKSVVHGVYDFVKDFSRVDTDYIEPQHYNFTVMLQNTNTYELYRLKTQNGLSVTFAPEPSIKLGPYLGWRWVFLGYTVDLIHLNNKDKTEFDLSFYTSQIGVDLFYRRTGNSYKIKNVYVGEEINTDVMQGLSFDGFNASITGFNLYYIFNHRKFSYPAAFSQSTVQRRSAGSLLLGIGYTKHSLEMDWEKLDHLITEKLGHVPNRIKLDSTLQFGKVSYRDLSVSVGYGYNWAFAHNWLLAGSLSAGIGYKTTTGEMHGEKTSFRDFFFNSLNFDGVGRFGIVWNNTRWYVGASSILHTYNYRKSQFSTSNMFGNLNIYFGYNFGKR</sequence>
<evidence type="ECO:0008006" key="4">
    <source>
        <dbReference type="Google" id="ProtNLM"/>
    </source>
</evidence>
<protein>
    <recommendedName>
        <fullName evidence="4">DUF4421 domain-containing protein</fullName>
    </recommendedName>
</protein>
<gene>
    <name evidence="2" type="ORF">HMPREF9151_00377</name>
</gene>
<keyword evidence="3" id="KW-1185">Reference proteome</keyword>
<comment type="caution">
    <text evidence="2">The sequence shown here is derived from an EMBL/GenBank/DDBJ whole genome shotgun (WGS) entry which is preliminary data.</text>
</comment>
<dbReference type="InterPro" id="IPR025535">
    <property type="entry name" value="DUF4421"/>
</dbReference>
<dbReference type="Pfam" id="PF14391">
    <property type="entry name" value="DUF4421"/>
    <property type="match status" value="1"/>
</dbReference>
<dbReference type="EMBL" id="AMEP01000036">
    <property type="protein sequence ID" value="EKY03444.1"/>
    <property type="molecule type" value="Genomic_DNA"/>
</dbReference>
<evidence type="ECO:0000256" key="1">
    <source>
        <dbReference type="SAM" id="SignalP"/>
    </source>
</evidence>
<accession>L1NIV3</accession>
<dbReference type="RefSeq" id="WP_009161533.1">
    <property type="nucleotide sequence ID" value="NZ_KB290967.1"/>
</dbReference>
<dbReference type="HOGENOM" id="CLU_054188_0_0_10"/>
<keyword evidence="1" id="KW-0732">Signal</keyword>
<evidence type="ECO:0000313" key="3">
    <source>
        <dbReference type="Proteomes" id="UP000010433"/>
    </source>
</evidence>
<dbReference type="OrthoDB" id="975269at2"/>
<dbReference type="Proteomes" id="UP000010433">
    <property type="component" value="Unassembled WGS sequence"/>
</dbReference>
<dbReference type="AlphaFoldDB" id="L1NIV3"/>
<dbReference type="PATRIC" id="fig|1127699.3.peg.342"/>
<feature type="chain" id="PRO_5003955230" description="DUF4421 domain-containing protein" evidence="1">
    <location>
        <begin position="20"/>
        <end position="362"/>
    </location>
</feature>
<name>L1NIV3_9BACT</name>
<organism evidence="2 3">
    <name type="scientific">Hoylesella saccharolytica F0055</name>
    <dbReference type="NCBI Taxonomy" id="1127699"/>
    <lineage>
        <taxon>Bacteria</taxon>
        <taxon>Pseudomonadati</taxon>
        <taxon>Bacteroidota</taxon>
        <taxon>Bacteroidia</taxon>
        <taxon>Bacteroidales</taxon>
        <taxon>Prevotellaceae</taxon>
        <taxon>Hoylesella</taxon>
    </lineage>
</organism>
<evidence type="ECO:0000313" key="2">
    <source>
        <dbReference type="EMBL" id="EKY03444.1"/>
    </source>
</evidence>
<proteinExistence type="predicted"/>
<dbReference type="STRING" id="1127699.HMPREF9151_00377"/>